<dbReference type="Proteomes" id="UP000030762">
    <property type="component" value="Unassembled WGS sequence"/>
</dbReference>
<dbReference type="GeneID" id="19948583"/>
<dbReference type="Pfam" id="PF13639">
    <property type="entry name" value="zf-RING_2"/>
    <property type="match status" value="1"/>
</dbReference>
<dbReference type="InterPro" id="IPR013083">
    <property type="entry name" value="Znf_RING/FYVE/PHD"/>
</dbReference>
<protein>
    <recommendedName>
        <fullName evidence="2">RING-type domain-containing protein</fullName>
    </recommendedName>
</protein>
<dbReference type="GO" id="GO:0061630">
    <property type="term" value="F:ubiquitin protein ligase activity"/>
    <property type="evidence" value="ECO:0007669"/>
    <property type="project" value="TreeGrafter"/>
</dbReference>
<dbReference type="GO" id="GO:0008270">
    <property type="term" value="F:zinc ion binding"/>
    <property type="evidence" value="ECO:0007669"/>
    <property type="project" value="UniProtKB-KW"/>
</dbReference>
<dbReference type="GO" id="GO:0035091">
    <property type="term" value="F:phosphatidylinositol binding"/>
    <property type="evidence" value="ECO:0007669"/>
    <property type="project" value="InterPro"/>
</dbReference>
<dbReference type="Pfam" id="PF00787">
    <property type="entry name" value="PX"/>
    <property type="match status" value="1"/>
</dbReference>
<dbReference type="InterPro" id="IPR036871">
    <property type="entry name" value="PX_dom_sf"/>
</dbReference>
<accession>T0RPW6</accession>
<dbReference type="GO" id="GO:0006511">
    <property type="term" value="P:ubiquitin-dependent protein catabolic process"/>
    <property type="evidence" value="ECO:0007669"/>
    <property type="project" value="TreeGrafter"/>
</dbReference>
<dbReference type="PANTHER" id="PTHR22765:SF434">
    <property type="entry name" value="GB|AAD18119.1-RELATED"/>
    <property type="match status" value="1"/>
</dbReference>
<keyword evidence="1" id="KW-0862">Zinc</keyword>
<dbReference type="PANTHER" id="PTHR22765">
    <property type="entry name" value="RING FINGER AND PROTEASE ASSOCIATED DOMAIN-CONTAINING"/>
    <property type="match status" value="1"/>
</dbReference>
<keyword evidence="4" id="KW-1185">Reference proteome</keyword>
<dbReference type="CDD" id="cd16454">
    <property type="entry name" value="RING-H2_PA-TM-RING"/>
    <property type="match status" value="1"/>
</dbReference>
<dbReference type="SMART" id="SM00184">
    <property type="entry name" value="RING"/>
    <property type="match status" value="1"/>
</dbReference>
<gene>
    <name evidence="3" type="ORF">SDRG_07856</name>
</gene>
<dbReference type="STRING" id="1156394.T0RPW6"/>
<dbReference type="InterPro" id="IPR001683">
    <property type="entry name" value="PX_dom"/>
</dbReference>
<dbReference type="VEuPathDB" id="FungiDB:SDRG_07856"/>
<dbReference type="CDD" id="cd06093">
    <property type="entry name" value="PX_domain"/>
    <property type="match status" value="1"/>
</dbReference>
<evidence type="ECO:0000313" key="4">
    <source>
        <dbReference type="Proteomes" id="UP000030762"/>
    </source>
</evidence>
<dbReference type="OMA" id="FPKKHIC"/>
<dbReference type="Gene3D" id="3.30.1520.10">
    <property type="entry name" value="Phox-like domain"/>
    <property type="match status" value="1"/>
</dbReference>
<proteinExistence type="predicted"/>
<sequence>MLPRRPWSSSEPTARIEARYTNAEIERLGAASASAAIQVSINHTAIHFVDAPAFFYTVYIMQIWSPASNVLWVVRHRYSTLAKVRQRLLKVVNVVSRKQRRDRATIAALLAPLQPFPKKHIFMDTPNVVDDRKRGLADFVRAMFRVRELCVLLTLANSTPIPLAQIAKNVFDTIEEMLEIPRLQKEQDWKWRQRILSIASVPHGSNALDAMDDEARHDGCSICLEDLHGGDTCVSSVQLACAHAFHQTCVAEWLVRQSTCPLCRAPM</sequence>
<reference evidence="3 4" key="1">
    <citation type="submission" date="2012-04" db="EMBL/GenBank/DDBJ databases">
        <title>The Genome Sequence of Saprolegnia declina VS20.</title>
        <authorList>
            <consortium name="The Broad Institute Genome Sequencing Platform"/>
            <person name="Russ C."/>
            <person name="Nusbaum C."/>
            <person name="Tyler B."/>
            <person name="van West P."/>
            <person name="Dieguez-Uribeondo J."/>
            <person name="de Bruijn I."/>
            <person name="Tripathy S."/>
            <person name="Jiang R."/>
            <person name="Young S.K."/>
            <person name="Zeng Q."/>
            <person name="Gargeya S."/>
            <person name="Fitzgerald M."/>
            <person name="Haas B."/>
            <person name="Abouelleil A."/>
            <person name="Alvarado L."/>
            <person name="Arachchi H.M."/>
            <person name="Berlin A."/>
            <person name="Chapman S.B."/>
            <person name="Goldberg J."/>
            <person name="Griggs A."/>
            <person name="Gujja S."/>
            <person name="Hansen M."/>
            <person name="Howarth C."/>
            <person name="Imamovic A."/>
            <person name="Larimer J."/>
            <person name="McCowen C."/>
            <person name="Montmayeur A."/>
            <person name="Murphy C."/>
            <person name="Neiman D."/>
            <person name="Pearson M."/>
            <person name="Priest M."/>
            <person name="Roberts A."/>
            <person name="Saif S."/>
            <person name="Shea T."/>
            <person name="Sisk P."/>
            <person name="Sykes S."/>
            <person name="Wortman J."/>
            <person name="Nusbaum C."/>
            <person name="Birren B."/>
        </authorList>
    </citation>
    <scope>NUCLEOTIDE SEQUENCE [LARGE SCALE GENOMIC DNA]</scope>
    <source>
        <strain evidence="3 4">VS20</strain>
    </source>
</reference>
<dbReference type="RefSeq" id="XP_008611934.1">
    <property type="nucleotide sequence ID" value="XM_008613712.1"/>
</dbReference>
<organism evidence="3 4">
    <name type="scientific">Saprolegnia diclina (strain VS20)</name>
    <dbReference type="NCBI Taxonomy" id="1156394"/>
    <lineage>
        <taxon>Eukaryota</taxon>
        <taxon>Sar</taxon>
        <taxon>Stramenopiles</taxon>
        <taxon>Oomycota</taxon>
        <taxon>Saprolegniomycetes</taxon>
        <taxon>Saprolegniales</taxon>
        <taxon>Saprolegniaceae</taxon>
        <taxon>Saprolegnia</taxon>
    </lineage>
</organism>
<dbReference type="SUPFAM" id="SSF64268">
    <property type="entry name" value="PX domain"/>
    <property type="match status" value="1"/>
</dbReference>
<dbReference type="Gene3D" id="3.30.40.10">
    <property type="entry name" value="Zinc/RING finger domain, C3HC4 (zinc finger)"/>
    <property type="match status" value="1"/>
</dbReference>
<dbReference type="InterPro" id="IPR001841">
    <property type="entry name" value="Znf_RING"/>
</dbReference>
<dbReference type="EMBL" id="JH767154">
    <property type="protein sequence ID" value="EQC34528.1"/>
    <property type="molecule type" value="Genomic_DNA"/>
</dbReference>
<evidence type="ECO:0000313" key="3">
    <source>
        <dbReference type="EMBL" id="EQC34528.1"/>
    </source>
</evidence>
<dbReference type="eggNOG" id="KOG0800">
    <property type="taxonomic scope" value="Eukaryota"/>
</dbReference>
<evidence type="ECO:0000256" key="1">
    <source>
        <dbReference type="PROSITE-ProRule" id="PRU00175"/>
    </source>
</evidence>
<feature type="domain" description="RING-type" evidence="2">
    <location>
        <begin position="220"/>
        <end position="264"/>
    </location>
</feature>
<dbReference type="InterPro" id="IPR051826">
    <property type="entry name" value="E3_ubiquitin-ligase_domain"/>
</dbReference>
<dbReference type="AlphaFoldDB" id="T0RPW6"/>
<evidence type="ECO:0000259" key="2">
    <source>
        <dbReference type="PROSITE" id="PS50089"/>
    </source>
</evidence>
<keyword evidence="1" id="KW-0863">Zinc-finger</keyword>
<dbReference type="SUPFAM" id="SSF57850">
    <property type="entry name" value="RING/U-box"/>
    <property type="match status" value="1"/>
</dbReference>
<name>T0RPW6_SAPDV</name>
<dbReference type="OrthoDB" id="75986at2759"/>
<keyword evidence="1" id="KW-0479">Metal-binding</keyword>
<dbReference type="InParanoid" id="T0RPW6"/>
<dbReference type="PROSITE" id="PS50089">
    <property type="entry name" value="ZF_RING_2"/>
    <property type="match status" value="1"/>
</dbReference>